<accession>A0A9P8UZ75</accession>
<sequence length="565" mass="60665">MSQRGPASRPASPPPSRSPSSVHHISPAAHRSSLRSGGDPPSEDEFQERGSIPGVHREHGQRSLGVHNILNPATIAIPTPSARPSIGRGSSIGTSAAQYGPSQSAQRPLLFQGHGIPRPQENLRLGREAFVSGTSVPAQSSPGAIHPLPALGGPRHYLTPRSPRASSVSHDTAPRPPHAQQSHYPSPIVTDSRRAPVPSGAGVERSPHAQPDQPSVPHLSSSGLPGISRSGSLPSLGVSSRLTSQPMLGHPTSPSHEHAPRQQLIPGRSQRPPVFPPPLQYPPSNGPVGQGFPGLTPGDLRWTSVHSPQQGAHESRMSEEQSTIMFATPGGEHIEVAIERNTASRQADEKRLRNAGASARFRLRKKEKDQHKDSAIERLQAQNRELERRIRELESERETYRADRDRLRDVVYRTPSISDLAYQGPRSPALRGAASFTGRPALEGVPPPPRLPATVYGAGDPVTGERSSRRRRTDPQLDYSPSTYAAALPPPNYNAPMSQPGTPSAGAGPERLPPLRLEQHSGAQAPAHLPTSNAPPQSFSPVKRESYETGWATQPSGPRRDLGQR</sequence>
<feature type="region of interest" description="Disordered" evidence="1">
    <location>
        <begin position="342"/>
        <end position="374"/>
    </location>
</feature>
<evidence type="ECO:0000259" key="2">
    <source>
        <dbReference type="PROSITE" id="PS50217"/>
    </source>
</evidence>
<feature type="compositionally biased region" description="Polar residues" evidence="1">
    <location>
        <begin position="530"/>
        <end position="540"/>
    </location>
</feature>
<evidence type="ECO:0000256" key="1">
    <source>
        <dbReference type="SAM" id="MobiDB-lite"/>
    </source>
</evidence>
<organism evidence="3 4">
    <name type="scientific">Truncatella angustata</name>
    <dbReference type="NCBI Taxonomy" id="152316"/>
    <lineage>
        <taxon>Eukaryota</taxon>
        <taxon>Fungi</taxon>
        <taxon>Dikarya</taxon>
        <taxon>Ascomycota</taxon>
        <taxon>Pezizomycotina</taxon>
        <taxon>Sordariomycetes</taxon>
        <taxon>Xylariomycetidae</taxon>
        <taxon>Amphisphaeriales</taxon>
        <taxon>Sporocadaceae</taxon>
        <taxon>Truncatella</taxon>
    </lineage>
</organism>
<gene>
    <name evidence="3" type="ORF">BKA67DRAFT_74686</name>
</gene>
<dbReference type="PROSITE" id="PS00036">
    <property type="entry name" value="BZIP_BASIC"/>
    <property type="match status" value="1"/>
</dbReference>
<dbReference type="CDD" id="cd14705">
    <property type="entry name" value="bZIP_Zip1"/>
    <property type="match status" value="1"/>
</dbReference>
<dbReference type="InterPro" id="IPR004827">
    <property type="entry name" value="bZIP"/>
</dbReference>
<dbReference type="OrthoDB" id="2247093at2759"/>
<comment type="caution">
    <text evidence="3">The sequence shown here is derived from an EMBL/GenBank/DDBJ whole genome shotgun (WGS) entry which is preliminary data.</text>
</comment>
<keyword evidence="4" id="KW-1185">Reference proteome</keyword>
<feature type="region of interest" description="Disordered" evidence="1">
    <location>
        <begin position="415"/>
        <end position="565"/>
    </location>
</feature>
<feature type="region of interest" description="Disordered" evidence="1">
    <location>
        <begin position="75"/>
        <end position="320"/>
    </location>
</feature>
<proteinExistence type="predicted"/>
<protein>
    <recommendedName>
        <fullName evidence="2">BZIP domain-containing protein</fullName>
    </recommendedName>
</protein>
<feature type="compositionally biased region" description="Polar residues" evidence="1">
    <location>
        <begin position="218"/>
        <end position="246"/>
    </location>
</feature>
<dbReference type="GeneID" id="70138297"/>
<evidence type="ECO:0000313" key="4">
    <source>
        <dbReference type="Proteomes" id="UP000758603"/>
    </source>
</evidence>
<dbReference type="Proteomes" id="UP000758603">
    <property type="component" value="Unassembled WGS sequence"/>
</dbReference>
<dbReference type="EMBL" id="JAGPXC010000001">
    <property type="protein sequence ID" value="KAH6661077.1"/>
    <property type="molecule type" value="Genomic_DNA"/>
</dbReference>
<reference evidence="3" key="1">
    <citation type="journal article" date="2021" name="Nat. Commun.">
        <title>Genetic determinants of endophytism in the Arabidopsis root mycobiome.</title>
        <authorList>
            <person name="Mesny F."/>
            <person name="Miyauchi S."/>
            <person name="Thiergart T."/>
            <person name="Pickel B."/>
            <person name="Atanasova L."/>
            <person name="Karlsson M."/>
            <person name="Huettel B."/>
            <person name="Barry K.W."/>
            <person name="Haridas S."/>
            <person name="Chen C."/>
            <person name="Bauer D."/>
            <person name="Andreopoulos W."/>
            <person name="Pangilinan J."/>
            <person name="LaButti K."/>
            <person name="Riley R."/>
            <person name="Lipzen A."/>
            <person name="Clum A."/>
            <person name="Drula E."/>
            <person name="Henrissat B."/>
            <person name="Kohler A."/>
            <person name="Grigoriev I.V."/>
            <person name="Martin F.M."/>
            <person name="Hacquard S."/>
        </authorList>
    </citation>
    <scope>NUCLEOTIDE SEQUENCE</scope>
    <source>
        <strain evidence="3">MPI-SDFR-AT-0073</strain>
    </source>
</reference>
<name>A0A9P8UZ75_9PEZI</name>
<feature type="compositionally biased region" description="Low complexity" evidence="1">
    <location>
        <begin position="1"/>
        <end position="10"/>
    </location>
</feature>
<feature type="compositionally biased region" description="Polar residues" evidence="1">
    <location>
        <begin position="132"/>
        <end position="142"/>
    </location>
</feature>
<dbReference type="AlphaFoldDB" id="A0A9P8UZ75"/>
<feature type="region of interest" description="Disordered" evidence="1">
    <location>
        <begin position="1"/>
        <end position="63"/>
    </location>
</feature>
<evidence type="ECO:0000313" key="3">
    <source>
        <dbReference type="EMBL" id="KAH6661077.1"/>
    </source>
</evidence>
<feature type="domain" description="BZIP" evidence="2">
    <location>
        <begin position="344"/>
        <end position="407"/>
    </location>
</feature>
<feature type="compositionally biased region" description="Polar residues" evidence="1">
    <location>
        <begin position="91"/>
        <end position="106"/>
    </location>
</feature>
<dbReference type="PROSITE" id="PS50217">
    <property type="entry name" value="BZIP"/>
    <property type="match status" value="1"/>
</dbReference>
<dbReference type="GO" id="GO:0003700">
    <property type="term" value="F:DNA-binding transcription factor activity"/>
    <property type="evidence" value="ECO:0007669"/>
    <property type="project" value="InterPro"/>
</dbReference>
<dbReference type="RefSeq" id="XP_045965208.1">
    <property type="nucleotide sequence ID" value="XM_046109406.1"/>
</dbReference>
<feature type="compositionally biased region" description="Pro residues" evidence="1">
    <location>
        <begin position="273"/>
        <end position="285"/>
    </location>
</feature>